<evidence type="ECO:0000256" key="6">
    <source>
        <dbReference type="ARBA" id="ARBA00025643"/>
    </source>
</evidence>
<organism evidence="9 10">
    <name type="scientific">Kosakonia oryzae</name>
    <dbReference type="NCBI Taxonomy" id="497725"/>
    <lineage>
        <taxon>Bacteria</taxon>
        <taxon>Pseudomonadati</taxon>
        <taxon>Pseudomonadota</taxon>
        <taxon>Gammaproteobacteria</taxon>
        <taxon>Enterobacterales</taxon>
        <taxon>Enterobacteriaceae</taxon>
        <taxon>Kosakonia</taxon>
    </lineage>
</organism>
<feature type="signal peptide" evidence="7">
    <location>
        <begin position="1"/>
        <end position="25"/>
    </location>
</feature>
<feature type="domain" description="SAF" evidence="8">
    <location>
        <begin position="104"/>
        <end position="166"/>
    </location>
</feature>
<keyword evidence="7" id="KW-1005">Bacterial flagellum biogenesis</keyword>
<dbReference type="Gene3D" id="2.30.30.760">
    <property type="match status" value="1"/>
</dbReference>
<dbReference type="InterPro" id="IPR013974">
    <property type="entry name" value="SAF"/>
</dbReference>
<evidence type="ECO:0000256" key="1">
    <source>
        <dbReference type="ARBA" id="ARBA00004418"/>
    </source>
</evidence>
<dbReference type="PANTHER" id="PTHR36307">
    <property type="entry name" value="FLAGELLA BASAL BODY P-RING FORMATION PROTEIN FLGA"/>
    <property type="match status" value="1"/>
</dbReference>
<dbReference type="InterPro" id="IPR017585">
    <property type="entry name" value="SAF_FlgA"/>
</dbReference>
<dbReference type="CDD" id="cd11614">
    <property type="entry name" value="SAF_CpaB_FlgA_like"/>
    <property type="match status" value="1"/>
</dbReference>
<evidence type="ECO:0000256" key="3">
    <source>
        <dbReference type="ARBA" id="ARBA00014754"/>
    </source>
</evidence>
<dbReference type="NCBIfam" id="TIGR03170">
    <property type="entry name" value="flgA_cterm"/>
    <property type="match status" value="1"/>
</dbReference>
<reference evidence="9 10" key="1">
    <citation type="submission" date="2016-10" db="EMBL/GenBank/DDBJ databases">
        <authorList>
            <person name="Varghese N."/>
            <person name="Submissions S."/>
        </authorList>
    </citation>
    <scope>NUCLEOTIDE SEQUENCE [LARGE SCALE GENOMIC DNA]</scope>
    <source>
        <strain evidence="9 10">CGMCC 1.7012</strain>
    </source>
</reference>
<keyword evidence="9" id="KW-0282">Flagellum</keyword>
<keyword evidence="9" id="KW-0966">Cell projection</keyword>
<proteinExistence type="inferred from homology"/>
<name>A0AA94KQQ8_9ENTR</name>
<gene>
    <name evidence="9" type="ORF">SAMN05216286_3137</name>
</gene>
<keyword evidence="4 7" id="KW-0732">Signal</keyword>
<dbReference type="AlphaFoldDB" id="A0AA94KQQ8"/>
<keyword evidence="9" id="KW-0969">Cilium</keyword>
<dbReference type="RefSeq" id="WP_064564290.1">
    <property type="nucleotide sequence ID" value="NZ_CP014007.2"/>
</dbReference>
<dbReference type="EMBL" id="FOKO01000004">
    <property type="protein sequence ID" value="SFC76266.1"/>
    <property type="molecule type" value="Genomic_DNA"/>
</dbReference>
<dbReference type="GO" id="GO:0042597">
    <property type="term" value="C:periplasmic space"/>
    <property type="evidence" value="ECO:0007669"/>
    <property type="project" value="UniProtKB-SubCell"/>
</dbReference>
<dbReference type="PANTHER" id="PTHR36307:SF1">
    <property type="entry name" value="FLAGELLA BASAL BODY P-RING FORMATION PROTEIN FLGA"/>
    <property type="match status" value="1"/>
</dbReference>
<protein>
    <recommendedName>
        <fullName evidence="3 7">Flagella basal body P-ring formation protein FlgA</fullName>
    </recommendedName>
</protein>
<evidence type="ECO:0000256" key="5">
    <source>
        <dbReference type="ARBA" id="ARBA00022764"/>
    </source>
</evidence>
<dbReference type="Proteomes" id="UP000182314">
    <property type="component" value="Unassembled WGS sequence"/>
</dbReference>
<dbReference type="Pfam" id="PF13144">
    <property type="entry name" value="ChapFlgA"/>
    <property type="match status" value="1"/>
</dbReference>
<evidence type="ECO:0000313" key="9">
    <source>
        <dbReference type="EMBL" id="SFC76266.1"/>
    </source>
</evidence>
<accession>A0AA94KQQ8</accession>
<comment type="similarity">
    <text evidence="2 7">Belongs to the FlgA family.</text>
</comment>
<dbReference type="InterPro" id="IPR039246">
    <property type="entry name" value="Flagellar_FlgA"/>
</dbReference>
<evidence type="ECO:0000256" key="2">
    <source>
        <dbReference type="ARBA" id="ARBA00010474"/>
    </source>
</evidence>
<evidence type="ECO:0000313" key="10">
    <source>
        <dbReference type="Proteomes" id="UP000182314"/>
    </source>
</evidence>
<dbReference type="SMART" id="SM00858">
    <property type="entry name" value="SAF"/>
    <property type="match status" value="1"/>
</dbReference>
<sequence>MPISLSKLSCTLLMCWGLSLSPAQAATSELQNRIASLLAANNEGQNQPTFHITILTPETRLAKLCPEPNLRLIGHPARLTGNRSVAARCGNRQQFIQIKVNAIGKYWVVARPLTAGQVITPQDIRPMEGELGNLPAGLLFDAEKIIGSTPTRTLHPGQPLTANQLRHRWAVLATQKVEIIAPGNGFMIHARGKALNNGGLDDRVRVQMRNGQIVTAVVTGDERVSMNMDN</sequence>
<comment type="subcellular location">
    <subcellularLocation>
        <location evidence="1 7">Periplasm</location>
    </subcellularLocation>
</comment>
<evidence type="ECO:0000256" key="7">
    <source>
        <dbReference type="RuleBase" id="RU362063"/>
    </source>
</evidence>
<keyword evidence="5 7" id="KW-0574">Periplasm</keyword>
<dbReference type="Gene3D" id="3.90.1210.10">
    <property type="entry name" value="Antifreeze-like/N-acetylneuraminic acid synthase C-terminal domain"/>
    <property type="match status" value="1"/>
</dbReference>
<dbReference type="KEGG" id="kor:AWR26_05845"/>
<feature type="chain" id="PRO_5041518161" description="Flagella basal body P-ring formation protein FlgA" evidence="7">
    <location>
        <begin position="26"/>
        <end position="230"/>
    </location>
</feature>
<comment type="caution">
    <text evidence="9">The sequence shown here is derived from an EMBL/GenBank/DDBJ whole genome shotgun (WGS) entry which is preliminary data.</text>
</comment>
<evidence type="ECO:0000256" key="4">
    <source>
        <dbReference type="ARBA" id="ARBA00022729"/>
    </source>
</evidence>
<comment type="function">
    <text evidence="6 7">Involved in the assembly process of the P-ring formation. It may associate with FlgF on the rod constituting a structure essential for the P-ring assembly or may act as a modulator protein for the P-ring assembly.</text>
</comment>
<evidence type="ECO:0000259" key="8">
    <source>
        <dbReference type="SMART" id="SM00858"/>
    </source>
</evidence>
<dbReference type="GO" id="GO:0044780">
    <property type="term" value="P:bacterial-type flagellum assembly"/>
    <property type="evidence" value="ECO:0007669"/>
    <property type="project" value="InterPro"/>
</dbReference>